<dbReference type="STRING" id="1210090.GCA_001613185_05162"/>
<dbReference type="Gene3D" id="3.40.50.880">
    <property type="match status" value="1"/>
</dbReference>
<dbReference type="PANTHER" id="PTHR43130">
    <property type="entry name" value="ARAC-FAMILY TRANSCRIPTIONAL REGULATOR"/>
    <property type="match status" value="1"/>
</dbReference>
<evidence type="ECO:0008006" key="4">
    <source>
        <dbReference type="Google" id="ProtNLM"/>
    </source>
</evidence>
<dbReference type="InterPro" id="IPR052158">
    <property type="entry name" value="INH-QAR"/>
</dbReference>
<dbReference type="Proteomes" id="UP000252586">
    <property type="component" value="Unassembled WGS sequence"/>
</dbReference>
<name>A0A366DUC4_9NOCA</name>
<dbReference type="PANTHER" id="PTHR43130:SF3">
    <property type="entry name" value="HTH-TYPE TRANSCRIPTIONAL REGULATOR RV1931C"/>
    <property type="match status" value="1"/>
</dbReference>
<dbReference type="AlphaFoldDB" id="A0A366DUC4"/>
<keyword evidence="3" id="KW-1185">Reference proteome</keyword>
<dbReference type="InterPro" id="IPR029062">
    <property type="entry name" value="Class_I_gatase-like"/>
</dbReference>
<dbReference type="EMBL" id="QNRE01000002">
    <property type="protein sequence ID" value="RBO93687.1"/>
    <property type="molecule type" value="Genomic_DNA"/>
</dbReference>
<comment type="caution">
    <text evidence="2">The sequence shown here is derived from an EMBL/GenBank/DDBJ whole genome shotgun (WGS) entry which is preliminary data.</text>
</comment>
<evidence type="ECO:0000256" key="1">
    <source>
        <dbReference type="SAM" id="MobiDB-lite"/>
    </source>
</evidence>
<accession>A0A366DUC4</accession>
<feature type="region of interest" description="Disordered" evidence="1">
    <location>
        <begin position="116"/>
        <end position="144"/>
    </location>
</feature>
<evidence type="ECO:0000313" key="2">
    <source>
        <dbReference type="EMBL" id="RBO93687.1"/>
    </source>
</evidence>
<sequence length="144" mass="15094">MFHWAGYRVRLASPDGAAVVTDVGVPMGVGGAIPDFAGRIDTLIVPGYAIFVRDAPVVTSAGVTAGIDMALALVEEDLGAEVARSLAKSLVVFLRRPGGQSQFSVRTEVALPIGHRPTRWPSPRLRSPPASPNTSPTTTTNCCL</sequence>
<dbReference type="GO" id="GO:0006355">
    <property type="term" value="P:regulation of DNA-templated transcription"/>
    <property type="evidence" value="ECO:0007669"/>
    <property type="project" value="TreeGrafter"/>
</dbReference>
<feature type="compositionally biased region" description="Low complexity" evidence="1">
    <location>
        <begin position="119"/>
        <end position="144"/>
    </location>
</feature>
<evidence type="ECO:0000313" key="3">
    <source>
        <dbReference type="Proteomes" id="UP000252586"/>
    </source>
</evidence>
<dbReference type="SUPFAM" id="SSF52317">
    <property type="entry name" value="Class I glutamine amidotransferase-like"/>
    <property type="match status" value="1"/>
</dbReference>
<gene>
    <name evidence="2" type="ORF">DFR74_102104</name>
</gene>
<organism evidence="2 3">
    <name type="scientific">Nocardia puris</name>
    <dbReference type="NCBI Taxonomy" id="208602"/>
    <lineage>
        <taxon>Bacteria</taxon>
        <taxon>Bacillati</taxon>
        <taxon>Actinomycetota</taxon>
        <taxon>Actinomycetes</taxon>
        <taxon>Mycobacteriales</taxon>
        <taxon>Nocardiaceae</taxon>
        <taxon>Nocardia</taxon>
    </lineage>
</organism>
<protein>
    <recommendedName>
        <fullName evidence="4">DJ-1/PfpI family protein</fullName>
    </recommendedName>
</protein>
<reference evidence="2 3" key="1">
    <citation type="submission" date="2018-06" db="EMBL/GenBank/DDBJ databases">
        <title>Genomic Encyclopedia of Type Strains, Phase IV (KMG-IV): sequencing the most valuable type-strain genomes for metagenomic binning, comparative biology and taxonomic classification.</title>
        <authorList>
            <person name="Goeker M."/>
        </authorList>
    </citation>
    <scope>NUCLEOTIDE SEQUENCE [LARGE SCALE GENOMIC DNA]</scope>
    <source>
        <strain evidence="2 3">DSM 44599</strain>
    </source>
</reference>
<proteinExistence type="predicted"/>